<gene>
    <name evidence="5" type="ORF">ABT276_20250</name>
</gene>
<reference evidence="5 6" key="1">
    <citation type="submission" date="2024-06" db="EMBL/GenBank/DDBJ databases">
        <title>The Natural Products Discovery Center: Release of the First 8490 Sequenced Strains for Exploring Actinobacteria Biosynthetic Diversity.</title>
        <authorList>
            <person name="Kalkreuter E."/>
            <person name="Kautsar S.A."/>
            <person name="Yang D."/>
            <person name="Bader C.D."/>
            <person name="Teijaro C.N."/>
            <person name="Fluegel L."/>
            <person name="Davis C.M."/>
            <person name="Simpson J.R."/>
            <person name="Lauterbach L."/>
            <person name="Steele A.D."/>
            <person name="Gui C."/>
            <person name="Meng S."/>
            <person name="Li G."/>
            <person name="Viehrig K."/>
            <person name="Ye F."/>
            <person name="Su P."/>
            <person name="Kiefer A.F."/>
            <person name="Nichols A."/>
            <person name="Cepeda A.J."/>
            <person name="Yan W."/>
            <person name="Fan B."/>
            <person name="Jiang Y."/>
            <person name="Adhikari A."/>
            <person name="Zheng C.-J."/>
            <person name="Schuster L."/>
            <person name="Cowan T.M."/>
            <person name="Smanski M.J."/>
            <person name="Chevrette M.G."/>
            <person name="De Carvalho L.P.S."/>
            <person name="Shen B."/>
        </authorList>
    </citation>
    <scope>NUCLEOTIDE SEQUENCE [LARGE SCALE GENOMIC DNA]</scope>
    <source>
        <strain evidence="5 6">NPDC000837</strain>
    </source>
</reference>
<feature type="repeat" description="WD" evidence="3">
    <location>
        <begin position="1067"/>
        <end position="1096"/>
    </location>
</feature>
<keyword evidence="1 3" id="KW-0853">WD repeat</keyword>
<dbReference type="EMBL" id="JBEPBX010000018">
    <property type="protein sequence ID" value="MER6615649.1"/>
    <property type="molecule type" value="Genomic_DNA"/>
</dbReference>
<evidence type="ECO:0000256" key="3">
    <source>
        <dbReference type="PROSITE-ProRule" id="PRU00221"/>
    </source>
</evidence>
<comment type="caution">
    <text evidence="5">The sequence shown here is derived from an EMBL/GenBank/DDBJ whole genome shotgun (WGS) entry which is preliminary data.</text>
</comment>
<feature type="repeat" description="WD" evidence="3">
    <location>
        <begin position="787"/>
        <end position="828"/>
    </location>
</feature>
<dbReference type="Pfam" id="PF13365">
    <property type="entry name" value="Trypsin_2"/>
    <property type="match status" value="1"/>
</dbReference>
<proteinExistence type="predicted"/>
<dbReference type="RefSeq" id="WP_351977178.1">
    <property type="nucleotide sequence ID" value="NZ_JBEPBX010000018.1"/>
</dbReference>
<dbReference type="PANTHER" id="PTHR44019">
    <property type="entry name" value="WD REPEAT-CONTAINING PROTEIN 55"/>
    <property type="match status" value="1"/>
</dbReference>
<dbReference type="InterPro" id="IPR011047">
    <property type="entry name" value="Quinoprotein_ADH-like_sf"/>
</dbReference>
<dbReference type="Pfam" id="PF00400">
    <property type="entry name" value="WD40"/>
    <property type="match status" value="1"/>
</dbReference>
<dbReference type="SMART" id="SM00320">
    <property type="entry name" value="WD40"/>
    <property type="match status" value="3"/>
</dbReference>
<name>A0ABV1UXX6_9ACTN</name>
<dbReference type="Pfam" id="PF20703">
    <property type="entry name" value="nSTAND1"/>
    <property type="match status" value="1"/>
</dbReference>
<sequence>MPGPVPNPGVVRLWSRGAWASPQGAGFLAGPRTVLTCAHVVSAVAGERERSPLAAGLTVDLDFPLAGRAARLQTARLVAHVPVAEDGSGDIAVLALDEDPPPGAEPVRLLDVETVRGHPFRAFGFPAGDDEGVWSLGTIVDDRGRGWLQFESTGACDIRQGFSGTPLWDERFKGVVGMVVATDGRFLQRAAYAITADVLFEVHPELRRYAALPSPFRGLESFREQDAVHYFGRSEQIRSLTEAVTRSSVVPVIGVSGVGKSSLVHAGLVPELRRRGDYSIASLVPEPALGAEFMLASALLPLLNAPGDVTEPLDWLEQLERLAGRLREGAAAPVVRELLTRSGTTQLLLIVDQFEVLFRCSPDAADALVEQLVGMTGWRTADGGPLVRLVFALRLDFLKAMRRFPVLERVCEASPVLVDRLAGDRLRDVVLSPVASFHGAVRFEDRLAERLLSDAGRSPGALPLLEFTLTLLWERQRQGVLGHAAYEEIGRVAGALATHAERIVKERLGDVREEVRRLFVQLVRPGDGGLDNPVDTGRTARRPELHPACWKAAQLLAIQRLVHLDRASDGVETVSLAHEALLEHWPALRSWVDADRDFRSWQEHLRERIARWKQSARDRALLMRGSELKQAQQRLRDRPDDIPECERAYLQASLDWRRRRRSRKAVVATAVVAAMGTLAGVGLYSVRGSKAAEFSVGLVQQAQREAGSHREKAALLSVAAWRTAPTQQARDNLFARYLAEAPYDAVLPAGGAVAETALDDSGRIVAARTGAGRLSVWRVGAPGGPSLIVRMDGVSAVAVSPDGTRLALGGDGNRVRIWDLRKGRTLLTLQAATSTASTDQAVDELRFDRTGRRLLAHPPRDDTAQVWDLDRPSARPVPLEPIAERTPNGFVFDADGTHVVASDPLGHRAWDTRTGRVTAAVGLLEPELAPGPRPVTATCANDKWRLSDVSAGRSDPHLFQGLPCSSKSDLVGELVGVSDQVVLARENGAVTVHDAATGQRLSVLAEDGAKGRYTRYSLAGASRRIAFVRGTEVLVTTAPAPGSLATAEIFVWGGADTGRLDEEAAHFSPSGRYLVTVGVGGAVAVWDPTTGRRIAAIGASGYQASARLAFDAEEKTLAVHEAGQSVTLYSLPSLQVRRRMHVDAPLGSRPWDAKVSGLGFTRRGSLVALVGGGVSQWDVTTGRQVGGALLFREDSAVDRRRYATTLAADPASERIAVTTPDLRGVEIWDLRDRRRVTVLVPGFRAPLADQDAVRFSRDGRRLLLVGKDGSAEVWDAGSGRRETAVPADAARTTAFLSTSDETVSVRPGMVERWGPGGLSAQTRMPAAAHVRAVVPSPDGERLLLSVPLSTAQGTNPGLGRGTEAVFQLRQASASDWAAELCLRVTRNISREDLMTVRYGVLERVLLGVRACGDR</sequence>
<dbReference type="Gene3D" id="2.130.10.10">
    <property type="entry name" value="YVTN repeat-like/Quinoprotein amine dehydrogenase"/>
    <property type="match status" value="3"/>
</dbReference>
<keyword evidence="2" id="KW-0677">Repeat</keyword>
<dbReference type="InterPro" id="IPR009003">
    <property type="entry name" value="Peptidase_S1_PA"/>
</dbReference>
<dbReference type="Gene3D" id="2.40.10.10">
    <property type="entry name" value="Trypsin-like serine proteases"/>
    <property type="match status" value="2"/>
</dbReference>
<dbReference type="PROSITE" id="PS50294">
    <property type="entry name" value="WD_REPEATS_REGION"/>
    <property type="match status" value="1"/>
</dbReference>
<dbReference type="SUPFAM" id="SSF50998">
    <property type="entry name" value="Quinoprotein alcohol dehydrogenase-like"/>
    <property type="match status" value="1"/>
</dbReference>
<accession>A0ABV1UXX6</accession>
<dbReference type="InterPro" id="IPR027417">
    <property type="entry name" value="P-loop_NTPase"/>
</dbReference>
<organism evidence="5 6">
    <name type="scientific">Streptomyces xantholiticus</name>
    <dbReference type="NCBI Taxonomy" id="68285"/>
    <lineage>
        <taxon>Bacteria</taxon>
        <taxon>Bacillati</taxon>
        <taxon>Actinomycetota</taxon>
        <taxon>Actinomycetes</taxon>
        <taxon>Kitasatosporales</taxon>
        <taxon>Streptomycetaceae</taxon>
        <taxon>Streptomyces</taxon>
    </lineage>
</organism>
<dbReference type="Proteomes" id="UP001445472">
    <property type="component" value="Unassembled WGS sequence"/>
</dbReference>
<dbReference type="InterPro" id="IPR001680">
    <property type="entry name" value="WD40_rpt"/>
</dbReference>
<evidence type="ECO:0000256" key="1">
    <source>
        <dbReference type="ARBA" id="ARBA00022574"/>
    </source>
</evidence>
<protein>
    <submittedName>
        <fullName evidence="5">Trypsin-like peptidase domain-containing protein</fullName>
    </submittedName>
</protein>
<dbReference type="InterPro" id="IPR050505">
    <property type="entry name" value="WDR55/POC1"/>
</dbReference>
<feature type="domain" description="Novel STAND NTPase 1" evidence="4">
    <location>
        <begin position="215"/>
        <end position="619"/>
    </location>
</feature>
<dbReference type="InterPro" id="IPR049052">
    <property type="entry name" value="nSTAND1"/>
</dbReference>
<evidence type="ECO:0000313" key="6">
    <source>
        <dbReference type="Proteomes" id="UP001445472"/>
    </source>
</evidence>
<evidence type="ECO:0000259" key="4">
    <source>
        <dbReference type="Pfam" id="PF20703"/>
    </source>
</evidence>
<evidence type="ECO:0000313" key="5">
    <source>
        <dbReference type="EMBL" id="MER6615649.1"/>
    </source>
</evidence>
<dbReference type="PROSITE" id="PS50082">
    <property type="entry name" value="WD_REPEATS_2"/>
    <property type="match status" value="3"/>
</dbReference>
<evidence type="ECO:0000256" key="2">
    <source>
        <dbReference type="ARBA" id="ARBA00022737"/>
    </source>
</evidence>
<dbReference type="InterPro" id="IPR043504">
    <property type="entry name" value="Peptidase_S1_PA_chymotrypsin"/>
</dbReference>
<dbReference type="InterPro" id="IPR015943">
    <property type="entry name" value="WD40/YVTN_repeat-like_dom_sf"/>
</dbReference>
<dbReference type="PANTHER" id="PTHR44019:SF8">
    <property type="entry name" value="POC1 CENTRIOLAR PROTEIN HOMOLOG"/>
    <property type="match status" value="1"/>
</dbReference>
<keyword evidence="6" id="KW-1185">Reference proteome</keyword>
<feature type="repeat" description="WD" evidence="3">
    <location>
        <begin position="1252"/>
        <end position="1284"/>
    </location>
</feature>
<dbReference type="SUPFAM" id="SSF52540">
    <property type="entry name" value="P-loop containing nucleoside triphosphate hydrolases"/>
    <property type="match status" value="1"/>
</dbReference>
<dbReference type="SUPFAM" id="SSF50494">
    <property type="entry name" value="Trypsin-like serine proteases"/>
    <property type="match status" value="1"/>
</dbReference>